<feature type="compositionally biased region" description="Low complexity" evidence="1">
    <location>
        <begin position="345"/>
        <end position="360"/>
    </location>
</feature>
<feature type="compositionally biased region" description="Acidic residues" evidence="1">
    <location>
        <begin position="97"/>
        <end position="106"/>
    </location>
</feature>
<feature type="compositionally biased region" description="Polar residues" evidence="1">
    <location>
        <begin position="153"/>
        <end position="164"/>
    </location>
</feature>
<evidence type="ECO:0000256" key="1">
    <source>
        <dbReference type="SAM" id="MobiDB-lite"/>
    </source>
</evidence>
<proteinExistence type="predicted"/>
<keyword evidence="3" id="KW-1185">Reference proteome</keyword>
<accession>A0A9P5PQF9</accession>
<feature type="region of interest" description="Disordered" evidence="1">
    <location>
        <begin position="317"/>
        <end position="374"/>
    </location>
</feature>
<name>A0A9P5PQF9_9AGAR</name>
<feature type="compositionally biased region" description="Basic and acidic residues" evidence="1">
    <location>
        <begin position="81"/>
        <end position="91"/>
    </location>
</feature>
<comment type="caution">
    <text evidence="2">The sequence shown here is derived from an EMBL/GenBank/DDBJ whole genome shotgun (WGS) entry which is preliminary data.</text>
</comment>
<reference evidence="2" key="1">
    <citation type="submission" date="2020-11" db="EMBL/GenBank/DDBJ databases">
        <authorList>
            <consortium name="DOE Joint Genome Institute"/>
            <person name="Ahrendt S."/>
            <person name="Riley R."/>
            <person name="Andreopoulos W."/>
            <person name="Labutti K."/>
            <person name="Pangilinan J."/>
            <person name="Ruiz-Duenas F.J."/>
            <person name="Barrasa J.M."/>
            <person name="Sanchez-Garcia M."/>
            <person name="Camarero S."/>
            <person name="Miyauchi S."/>
            <person name="Serrano A."/>
            <person name="Linde D."/>
            <person name="Babiker R."/>
            <person name="Drula E."/>
            <person name="Ayuso-Fernandez I."/>
            <person name="Pacheco R."/>
            <person name="Padilla G."/>
            <person name="Ferreira P."/>
            <person name="Barriuso J."/>
            <person name="Kellner H."/>
            <person name="Castanera R."/>
            <person name="Alfaro M."/>
            <person name="Ramirez L."/>
            <person name="Pisabarro A.G."/>
            <person name="Kuo A."/>
            <person name="Tritt A."/>
            <person name="Lipzen A."/>
            <person name="He G."/>
            <person name="Yan M."/>
            <person name="Ng V."/>
            <person name="Cullen D."/>
            <person name="Martin F."/>
            <person name="Rosso M.-N."/>
            <person name="Henrissat B."/>
            <person name="Hibbett D."/>
            <person name="Martinez A.T."/>
            <person name="Grigoriev I.V."/>
        </authorList>
    </citation>
    <scope>NUCLEOTIDE SEQUENCE</scope>
    <source>
        <strain evidence="2">AH 40177</strain>
    </source>
</reference>
<protein>
    <submittedName>
        <fullName evidence="2">Uncharacterized protein</fullName>
    </submittedName>
</protein>
<sequence>MELRDIVHEYWEARKTAFTERTILASWRKSGICPLNPSIFTDADFAPSIISSTKNQLPASFPRRLPRAPNASSDDMFDPAELERMEAERDANGSLSESDDGSDSSDDGTFMLSDSNSCDDHMLQASTLPRATSSSPPPSISMPTPLSTHHTRQTTSLTQQTPMPTTHRPSHKRTQNGSAQSRDFDQDCQIIELQKQLAISEAERDAARAHAVIAGVEAGMWKHKFNNKSQKKDSSKRFHMDTCILTSMEGKELAAAETERKSKTKPHLIDLAVALGLKYKGASIDVLCVRINAHFNANLELKSNPRYVALFTRKRKRTGDENDDPRASRRRRSLTPGPSSRRSLTPGPSSHHSPTPGPSSRRLSPTPASLYHSYHPSIPPTSHCGFGFENRKPSTAIIII</sequence>
<dbReference type="OrthoDB" id="3064354at2759"/>
<dbReference type="AlphaFoldDB" id="A0A9P5PQF9"/>
<evidence type="ECO:0000313" key="2">
    <source>
        <dbReference type="EMBL" id="KAF9067509.1"/>
    </source>
</evidence>
<gene>
    <name evidence="2" type="ORF">BDP27DRAFT_1422803</name>
</gene>
<organism evidence="2 3">
    <name type="scientific">Rhodocollybia butyracea</name>
    <dbReference type="NCBI Taxonomy" id="206335"/>
    <lineage>
        <taxon>Eukaryota</taxon>
        <taxon>Fungi</taxon>
        <taxon>Dikarya</taxon>
        <taxon>Basidiomycota</taxon>
        <taxon>Agaricomycotina</taxon>
        <taxon>Agaricomycetes</taxon>
        <taxon>Agaricomycetidae</taxon>
        <taxon>Agaricales</taxon>
        <taxon>Marasmiineae</taxon>
        <taxon>Omphalotaceae</taxon>
        <taxon>Rhodocollybia</taxon>
    </lineage>
</organism>
<feature type="compositionally biased region" description="Basic and acidic residues" evidence="1">
    <location>
        <begin position="318"/>
        <end position="327"/>
    </location>
</feature>
<feature type="region of interest" description="Disordered" evidence="1">
    <location>
        <begin position="55"/>
        <end position="183"/>
    </location>
</feature>
<evidence type="ECO:0000313" key="3">
    <source>
        <dbReference type="Proteomes" id="UP000772434"/>
    </source>
</evidence>
<dbReference type="EMBL" id="JADNRY010000072">
    <property type="protein sequence ID" value="KAF9067509.1"/>
    <property type="molecule type" value="Genomic_DNA"/>
</dbReference>
<dbReference type="Proteomes" id="UP000772434">
    <property type="component" value="Unassembled WGS sequence"/>
</dbReference>